<feature type="signal peptide" evidence="1">
    <location>
        <begin position="1"/>
        <end position="23"/>
    </location>
</feature>
<reference evidence="2 3" key="1">
    <citation type="submission" date="2008-07" db="EMBL/GenBank/DDBJ databases">
        <authorList>
            <person name="Tandeau de Marsac N."/>
            <person name="Ferriera S."/>
            <person name="Johnson J."/>
            <person name="Kravitz S."/>
            <person name="Beeson K."/>
            <person name="Sutton G."/>
            <person name="Rogers Y.-H."/>
            <person name="Friedman R."/>
            <person name="Frazier M."/>
            <person name="Venter J.C."/>
        </authorList>
    </citation>
    <scope>NUCLEOTIDE SEQUENCE [LARGE SCALE GENOMIC DNA]</scope>
    <source>
        <strain evidence="2 3">PCC 7420</strain>
    </source>
</reference>
<dbReference type="Proteomes" id="UP000003835">
    <property type="component" value="Unassembled WGS sequence"/>
</dbReference>
<dbReference type="RefSeq" id="WP_006100286.1">
    <property type="nucleotide sequence ID" value="NZ_DS989846.1"/>
</dbReference>
<keyword evidence="1" id="KW-0732">Signal</keyword>
<evidence type="ECO:0000313" key="2">
    <source>
        <dbReference type="EMBL" id="EDX76558.1"/>
    </source>
</evidence>
<evidence type="ECO:0000313" key="3">
    <source>
        <dbReference type="Proteomes" id="UP000003835"/>
    </source>
</evidence>
<keyword evidence="3" id="KW-1185">Reference proteome</keyword>
<gene>
    <name evidence="2" type="ORF">MC7420_4814</name>
</gene>
<dbReference type="EMBL" id="DS989846">
    <property type="protein sequence ID" value="EDX76558.1"/>
    <property type="molecule type" value="Genomic_DNA"/>
</dbReference>
<dbReference type="STRING" id="118168.MC7420_4814"/>
<organism evidence="2 3">
    <name type="scientific">Coleofasciculus chthonoplastes PCC 7420</name>
    <dbReference type="NCBI Taxonomy" id="118168"/>
    <lineage>
        <taxon>Bacteria</taxon>
        <taxon>Bacillati</taxon>
        <taxon>Cyanobacteriota</taxon>
        <taxon>Cyanophyceae</taxon>
        <taxon>Coleofasciculales</taxon>
        <taxon>Coleofasciculaceae</taxon>
        <taxon>Coleofasciculus</taxon>
    </lineage>
</organism>
<dbReference type="AlphaFoldDB" id="B4VNU6"/>
<accession>B4VNU6</accession>
<protein>
    <submittedName>
        <fullName evidence="2">Uncharacterized protein</fullName>
    </submittedName>
</protein>
<dbReference type="eggNOG" id="ENOG502ZSX6">
    <property type="taxonomic scope" value="Bacteria"/>
</dbReference>
<proteinExistence type="predicted"/>
<sequence length="156" mass="17231">MKIVQRLLVSTLMLFSVTTLQIAATARPLNESEQEVEAQIRAVIEAQDKEGYQLVFPRTVARLSRGAQAPKTVFLSPSREYSFVAVCNKSCEDVDIIVEDMQGNVVASDMTDYAVAVVPFVPPAEDRYEINVKMSKCSSRNSTCDFGLGVFVKAED</sequence>
<evidence type="ECO:0000256" key="1">
    <source>
        <dbReference type="SAM" id="SignalP"/>
    </source>
</evidence>
<dbReference type="OrthoDB" id="71876at2"/>
<feature type="chain" id="PRO_5002827610" evidence="1">
    <location>
        <begin position="24"/>
        <end position="156"/>
    </location>
</feature>
<name>B4VNU6_9CYAN</name>
<dbReference type="HOGENOM" id="CLU_1559801_0_0_3"/>